<accession>A0A392SA22</accession>
<protein>
    <submittedName>
        <fullName evidence="1">Chromosome-associated kinesin KIF4A</fullName>
    </submittedName>
</protein>
<keyword evidence="2" id="KW-1185">Reference proteome</keyword>
<dbReference type="Proteomes" id="UP000265520">
    <property type="component" value="Unassembled WGS sequence"/>
</dbReference>
<comment type="caution">
    <text evidence="1">The sequence shown here is derived from an EMBL/GenBank/DDBJ whole genome shotgun (WGS) entry which is preliminary data.</text>
</comment>
<organism evidence="1 2">
    <name type="scientific">Trifolium medium</name>
    <dbReference type="NCBI Taxonomy" id="97028"/>
    <lineage>
        <taxon>Eukaryota</taxon>
        <taxon>Viridiplantae</taxon>
        <taxon>Streptophyta</taxon>
        <taxon>Embryophyta</taxon>
        <taxon>Tracheophyta</taxon>
        <taxon>Spermatophyta</taxon>
        <taxon>Magnoliopsida</taxon>
        <taxon>eudicotyledons</taxon>
        <taxon>Gunneridae</taxon>
        <taxon>Pentapetalae</taxon>
        <taxon>rosids</taxon>
        <taxon>fabids</taxon>
        <taxon>Fabales</taxon>
        <taxon>Fabaceae</taxon>
        <taxon>Papilionoideae</taxon>
        <taxon>50 kb inversion clade</taxon>
        <taxon>NPAAA clade</taxon>
        <taxon>Hologalegina</taxon>
        <taxon>IRL clade</taxon>
        <taxon>Trifolieae</taxon>
        <taxon>Trifolium</taxon>
    </lineage>
</organism>
<dbReference type="AlphaFoldDB" id="A0A392SA22"/>
<evidence type="ECO:0000313" key="2">
    <source>
        <dbReference type="Proteomes" id="UP000265520"/>
    </source>
</evidence>
<name>A0A392SA22_9FABA</name>
<sequence length="49" mass="5543">MVKEHEVRFEYEKQSQVRAALAEELAMLKHVNEFAAKGLSPPRGKNGFA</sequence>
<proteinExistence type="predicted"/>
<reference evidence="1 2" key="1">
    <citation type="journal article" date="2018" name="Front. Plant Sci.">
        <title>Red Clover (Trifolium pratense) and Zigzag Clover (T. medium) - A Picture of Genomic Similarities and Differences.</title>
        <authorList>
            <person name="Dluhosova J."/>
            <person name="Istvanek J."/>
            <person name="Nedelnik J."/>
            <person name="Repkova J."/>
        </authorList>
    </citation>
    <scope>NUCLEOTIDE SEQUENCE [LARGE SCALE GENOMIC DNA]</scope>
    <source>
        <strain evidence="2">cv. 10/8</strain>
        <tissue evidence="1">Leaf</tissue>
    </source>
</reference>
<dbReference type="EMBL" id="LXQA010338764">
    <property type="protein sequence ID" value="MCI45034.1"/>
    <property type="molecule type" value="Genomic_DNA"/>
</dbReference>
<evidence type="ECO:0000313" key="1">
    <source>
        <dbReference type="EMBL" id="MCI45034.1"/>
    </source>
</evidence>
<feature type="non-terminal residue" evidence="1">
    <location>
        <position position="49"/>
    </location>
</feature>